<dbReference type="Gene3D" id="3.40.50.2000">
    <property type="entry name" value="Glycogen Phosphorylase B"/>
    <property type="match status" value="2"/>
</dbReference>
<reference evidence="3 4" key="1">
    <citation type="journal article" date="2015" name="Nature">
        <title>rRNA introns, odd ribosomes, and small enigmatic genomes across a large radiation of phyla.</title>
        <authorList>
            <person name="Brown C.T."/>
            <person name="Hug L.A."/>
            <person name="Thomas B.C."/>
            <person name="Sharon I."/>
            <person name="Castelle C.J."/>
            <person name="Singh A."/>
            <person name="Wilkins M.J."/>
            <person name="Williams K.H."/>
            <person name="Banfield J.F."/>
        </authorList>
    </citation>
    <scope>NUCLEOTIDE SEQUENCE [LARGE SCALE GENOMIC DNA]</scope>
</reference>
<dbReference type="EMBL" id="LBXZ01000005">
    <property type="protein sequence ID" value="KKR40748.1"/>
    <property type="molecule type" value="Genomic_DNA"/>
</dbReference>
<organism evidence="3 4">
    <name type="scientific">Candidatus Yanofskybacteria bacterium GW2011_GWE2_40_11</name>
    <dbReference type="NCBI Taxonomy" id="1619033"/>
    <lineage>
        <taxon>Bacteria</taxon>
        <taxon>Candidatus Yanofskyibacteriota</taxon>
    </lineage>
</organism>
<dbReference type="Pfam" id="PF00534">
    <property type="entry name" value="Glycos_transf_1"/>
    <property type="match status" value="1"/>
</dbReference>
<dbReference type="AlphaFoldDB" id="A0A0G0QKW4"/>
<dbReference type="PANTHER" id="PTHR45947:SF15">
    <property type="entry name" value="TEICHURONIC ACID BIOSYNTHESIS GLYCOSYLTRANSFERASE TUAC-RELATED"/>
    <property type="match status" value="1"/>
</dbReference>
<dbReference type="Proteomes" id="UP000034072">
    <property type="component" value="Unassembled WGS sequence"/>
</dbReference>
<sequence length="419" mass="48025">MNKKLKIAFFIGTFPVISESWLVEQITDLIDMGVEIDIFAFNKGKASAISDKVKKYGLMGRTIYLEFPENKFHRIALATLAFARCIYYSPITLFRSLNYKEYGKSVLTFKYLLWAAPLLGKIDRYDVVHCHFGMIANRYLILRDILNIRQNFIVTFYGQDSSKYIQSKGLHVYDKLKKEASMILVMTEEMRDRFVGLGFPPEKLVVHYTGIIPQNYNFNEKSYRFGEKFKIIFVGRFVEKKGIEDLLRATRVIVEEYPNVELHVVGDGDAIYKKNIKELAKRLGVANFIKFEGMLTHQNTLELFYGMHLMVQPSKKAPNGDTDDLPFVLLEGQASGLPVVSTDHVGIPDGIDNGKTGFIVKEGDFRAVAEKVKAFIENPGLLKEFSLNARIFVVEKFDLHKINKRLVSLYKELIIDKHA</sequence>
<evidence type="ECO:0000259" key="1">
    <source>
        <dbReference type="Pfam" id="PF00534"/>
    </source>
</evidence>
<keyword evidence="3" id="KW-0808">Transferase</keyword>
<name>A0A0G0QKW4_9BACT</name>
<dbReference type="InterPro" id="IPR001296">
    <property type="entry name" value="Glyco_trans_1"/>
</dbReference>
<dbReference type="GO" id="GO:0016757">
    <property type="term" value="F:glycosyltransferase activity"/>
    <property type="evidence" value="ECO:0007669"/>
    <property type="project" value="InterPro"/>
</dbReference>
<dbReference type="SUPFAM" id="SSF53756">
    <property type="entry name" value="UDP-Glycosyltransferase/glycogen phosphorylase"/>
    <property type="match status" value="1"/>
</dbReference>
<dbReference type="Pfam" id="PF13439">
    <property type="entry name" value="Glyco_transf_4"/>
    <property type="match status" value="1"/>
</dbReference>
<proteinExistence type="predicted"/>
<comment type="caution">
    <text evidence="3">The sequence shown here is derived from an EMBL/GenBank/DDBJ whole genome shotgun (WGS) entry which is preliminary data.</text>
</comment>
<dbReference type="InterPro" id="IPR050194">
    <property type="entry name" value="Glycosyltransferase_grp1"/>
</dbReference>
<accession>A0A0G0QKW4</accession>
<feature type="domain" description="Glycosyltransferase subfamily 4-like N-terminal" evidence="2">
    <location>
        <begin position="83"/>
        <end position="212"/>
    </location>
</feature>
<dbReference type="InterPro" id="IPR028098">
    <property type="entry name" value="Glyco_trans_4-like_N"/>
</dbReference>
<evidence type="ECO:0000313" key="4">
    <source>
        <dbReference type="Proteomes" id="UP000034072"/>
    </source>
</evidence>
<feature type="domain" description="Glycosyl transferase family 1" evidence="1">
    <location>
        <begin position="221"/>
        <end position="390"/>
    </location>
</feature>
<dbReference type="PANTHER" id="PTHR45947">
    <property type="entry name" value="SULFOQUINOVOSYL TRANSFERASE SQD2"/>
    <property type="match status" value="1"/>
</dbReference>
<gene>
    <name evidence="3" type="ORF">UT75_C0005G0056</name>
</gene>
<evidence type="ECO:0000259" key="2">
    <source>
        <dbReference type="Pfam" id="PF13439"/>
    </source>
</evidence>
<protein>
    <submittedName>
        <fullName evidence="3">Glycosyl transferase group 1</fullName>
    </submittedName>
</protein>
<evidence type="ECO:0000313" key="3">
    <source>
        <dbReference type="EMBL" id="KKR40748.1"/>
    </source>
</evidence>